<evidence type="ECO:0000256" key="7">
    <source>
        <dbReference type="ARBA" id="ARBA00023004"/>
    </source>
</evidence>
<dbReference type="Gene3D" id="3.90.1150.10">
    <property type="entry name" value="Aspartate Aminotransferase, domain 1"/>
    <property type="match status" value="1"/>
</dbReference>
<dbReference type="InterPro" id="IPR015421">
    <property type="entry name" value="PyrdxlP-dep_Trfase_major"/>
</dbReference>
<dbReference type="InterPro" id="IPR015424">
    <property type="entry name" value="PyrdxlP-dep_Trfase"/>
</dbReference>
<dbReference type="OrthoDB" id="9804366at2"/>
<dbReference type="InterPro" id="IPR020578">
    <property type="entry name" value="Aminotrans_V_PyrdxlP_BS"/>
</dbReference>
<evidence type="ECO:0000256" key="10">
    <source>
        <dbReference type="RuleBase" id="RU004504"/>
    </source>
</evidence>
<evidence type="ECO:0000256" key="6">
    <source>
        <dbReference type="ARBA" id="ARBA00022898"/>
    </source>
</evidence>
<dbReference type="EMBL" id="CP001102">
    <property type="protein sequence ID" value="ACE05474.1"/>
    <property type="molecule type" value="Genomic_DNA"/>
</dbReference>
<evidence type="ECO:0000313" key="12">
    <source>
        <dbReference type="EMBL" id="ACE05474.1"/>
    </source>
</evidence>
<protein>
    <recommendedName>
        <fullName evidence="3">cysteine desulfurase</fullName>
        <ecNumber evidence="3">2.8.1.7</ecNumber>
    </recommendedName>
</protein>
<gene>
    <name evidence="12" type="ordered locus">Aasi_0017</name>
</gene>
<organism evidence="12 13">
    <name type="scientific">Amoebophilus asiaticus (strain 5a2)</name>
    <dbReference type="NCBI Taxonomy" id="452471"/>
    <lineage>
        <taxon>Bacteria</taxon>
        <taxon>Pseudomonadati</taxon>
        <taxon>Bacteroidota</taxon>
        <taxon>Cytophagia</taxon>
        <taxon>Cytophagales</taxon>
        <taxon>Amoebophilaceae</taxon>
        <taxon>Candidatus Amoebophilus</taxon>
    </lineage>
</organism>
<accession>B3EU55</accession>
<dbReference type="GO" id="GO:0008483">
    <property type="term" value="F:transaminase activity"/>
    <property type="evidence" value="ECO:0007669"/>
    <property type="project" value="UniProtKB-KW"/>
</dbReference>
<evidence type="ECO:0000256" key="2">
    <source>
        <dbReference type="ARBA" id="ARBA00006490"/>
    </source>
</evidence>
<keyword evidence="8" id="KW-0411">Iron-sulfur</keyword>
<dbReference type="EC" id="2.8.1.7" evidence="3"/>
<dbReference type="Gene3D" id="3.40.640.10">
    <property type="entry name" value="Type I PLP-dependent aspartate aminotransferase-like (Major domain)"/>
    <property type="match status" value="1"/>
</dbReference>
<dbReference type="InterPro" id="IPR000192">
    <property type="entry name" value="Aminotrans_V_dom"/>
</dbReference>
<dbReference type="PROSITE" id="PS00595">
    <property type="entry name" value="AA_TRANSFER_CLASS_5"/>
    <property type="match status" value="1"/>
</dbReference>
<proteinExistence type="inferred from homology"/>
<dbReference type="eggNOG" id="COG1104">
    <property type="taxonomic scope" value="Bacteria"/>
</dbReference>
<dbReference type="PIRSF" id="PIRSF005572">
    <property type="entry name" value="NifS"/>
    <property type="match status" value="1"/>
</dbReference>
<evidence type="ECO:0000256" key="8">
    <source>
        <dbReference type="ARBA" id="ARBA00023014"/>
    </source>
</evidence>
<evidence type="ECO:0000256" key="1">
    <source>
        <dbReference type="ARBA" id="ARBA00001933"/>
    </source>
</evidence>
<comment type="catalytic activity">
    <reaction evidence="9">
        <text>(sulfur carrier)-H + L-cysteine = (sulfur carrier)-SH + L-alanine</text>
        <dbReference type="Rhea" id="RHEA:43892"/>
        <dbReference type="Rhea" id="RHEA-COMP:14737"/>
        <dbReference type="Rhea" id="RHEA-COMP:14739"/>
        <dbReference type="ChEBI" id="CHEBI:29917"/>
        <dbReference type="ChEBI" id="CHEBI:35235"/>
        <dbReference type="ChEBI" id="CHEBI:57972"/>
        <dbReference type="ChEBI" id="CHEBI:64428"/>
        <dbReference type="EC" id="2.8.1.7"/>
    </reaction>
</comment>
<dbReference type="GO" id="GO:0031071">
    <property type="term" value="F:cysteine desulfurase activity"/>
    <property type="evidence" value="ECO:0007669"/>
    <property type="project" value="UniProtKB-EC"/>
</dbReference>
<dbReference type="HOGENOM" id="CLU_003433_0_0_10"/>
<dbReference type="PANTHER" id="PTHR11601:SF34">
    <property type="entry name" value="CYSTEINE DESULFURASE"/>
    <property type="match status" value="1"/>
</dbReference>
<keyword evidence="7" id="KW-0408">Iron</keyword>
<evidence type="ECO:0000256" key="3">
    <source>
        <dbReference type="ARBA" id="ARBA00012239"/>
    </source>
</evidence>
<keyword evidence="12" id="KW-0032">Aminotransferase</keyword>
<dbReference type="KEGG" id="aas:Aasi_0017"/>
<dbReference type="Gene3D" id="1.10.260.50">
    <property type="match status" value="1"/>
</dbReference>
<dbReference type="STRING" id="452471.Aasi_0017"/>
<dbReference type="RefSeq" id="WP_012472246.1">
    <property type="nucleotide sequence ID" value="NC_010830.1"/>
</dbReference>
<keyword evidence="4" id="KW-0808">Transferase</keyword>
<dbReference type="GO" id="GO:0046872">
    <property type="term" value="F:metal ion binding"/>
    <property type="evidence" value="ECO:0007669"/>
    <property type="project" value="UniProtKB-KW"/>
</dbReference>
<keyword evidence="5" id="KW-0479">Metal-binding</keyword>
<dbReference type="InterPro" id="IPR015422">
    <property type="entry name" value="PyrdxlP-dep_Trfase_small"/>
</dbReference>
<comment type="cofactor">
    <cofactor evidence="1 10">
        <name>pyridoxal 5'-phosphate</name>
        <dbReference type="ChEBI" id="CHEBI:597326"/>
    </cofactor>
</comment>
<keyword evidence="13" id="KW-1185">Reference proteome</keyword>
<dbReference type="Pfam" id="PF00266">
    <property type="entry name" value="Aminotran_5"/>
    <property type="match status" value="1"/>
</dbReference>
<dbReference type="PANTHER" id="PTHR11601">
    <property type="entry name" value="CYSTEINE DESULFURYLASE FAMILY MEMBER"/>
    <property type="match status" value="1"/>
</dbReference>
<evidence type="ECO:0000259" key="11">
    <source>
        <dbReference type="Pfam" id="PF00266"/>
    </source>
</evidence>
<dbReference type="InterPro" id="IPR016454">
    <property type="entry name" value="Cysteine_dSase"/>
</dbReference>
<name>B3EU55_AMOA5</name>
<dbReference type="GO" id="GO:0051536">
    <property type="term" value="F:iron-sulfur cluster binding"/>
    <property type="evidence" value="ECO:0007669"/>
    <property type="project" value="UniProtKB-KW"/>
</dbReference>
<keyword evidence="6" id="KW-0663">Pyridoxal phosphate</keyword>
<evidence type="ECO:0000313" key="13">
    <source>
        <dbReference type="Proteomes" id="UP000001227"/>
    </source>
</evidence>
<comment type="similarity">
    <text evidence="2">Belongs to the class-V pyridoxal-phosphate-dependent aminotransferase family. NifS/IscS subfamily.</text>
</comment>
<reference evidence="12 13" key="1">
    <citation type="journal article" date="2010" name="J. Bacteriol.">
        <title>The genome of the amoeba symbiont 'Candidatus Amoebophilus asiaticus' reveals common mechanisms for host cell interaction among amoeba-associated bacteria.</title>
        <authorList>
            <person name="Schmitz-Esser S."/>
            <person name="Tischler P."/>
            <person name="Arnold R."/>
            <person name="Montanaro J."/>
            <person name="Wagner M."/>
            <person name="Rattei T."/>
            <person name="Horn M."/>
        </authorList>
    </citation>
    <scope>NUCLEOTIDE SEQUENCE [LARGE SCALE GENOMIC DNA]</scope>
    <source>
        <strain evidence="12 13">5a2</strain>
    </source>
</reference>
<sequence>MHVYLDNAATTALDPSVLAVMLPYMETLYGNPSSLHAYGRVTKVAIEKARRTVADLLHVTPTEIFFTSGGTEGNNLAFRGAIEKLAIKHVITSPIEHLAVLEPLQQLAALQKIQLHYVQLDSIGHIDYAHLEELLKQYQSALVSLMHGNNEIGNLNDLLHIGALCRQYQAIFHTDAVQTLGHYQLNLSELPVDILVGSAHKFHGPKGSGMIYINKDLSIAPQVLGGAQERGMRAGTENIPAIVGLSQALETTYCNMQTNKTAIEQLKKQMIKGLQSAIPDISFYGDSMNLTGSIYTLLSVNLPKFEDHDMVLFNLDINHIAASSGSACTSGSQKRSHVMEVLYPAHKNTAIRFSFSKYNTAAEIDYVIEKLAEIYYSSK</sequence>
<dbReference type="AlphaFoldDB" id="B3EU55"/>
<evidence type="ECO:0000256" key="5">
    <source>
        <dbReference type="ARBA" id="ARBA00022723"/>
    </source>
</evidence>
<dbReference type="Proteomes" id="UP000001227">
    <property type="component" value="Chromosome"/>
</dbReference>
<dbReference type="SUPFAM" id="SSF53383">
    <property type="entry name" value="PLP-dependent transferases"/>
    <property type="match status" value="1"/>
</dbReference>
<feature type="domain" description="Aminotransferase class V" evidence="11">
    <location>
        <begin position="3"/>
        <end position="367"/>
    </location>
</feature>
<evidence type="ECO:0000256" key="4">
    <source>
        <dbReference type="ARBA" id="ARBA00022679"/>
    </source>
</evidence>
<evidence type="ECO:0000256" key="9">
    <source>
        <dbReference type="ARBA" id="ARBA00050776"/>
    </source>
</evidence>